<feature type="region of interest" description="Disordered" evidence="10">
    <location>
        <begin position="706"/>
        <end position="737"/>
    </location>
</feature>
<feature type="compositionally biased region" description="Basic residues" evidence="10">
    <location>
        <begin position="636"/>
        <end position="646"/>
    </location>
</feature>
<dbReference type="InterPro" id="IPR030616">
    <property type="entry name" value="Aur-like"/>
</dbReference>
<feature type="compositionally biased region" description="Pro residues" evidence="10">
    <location>
        <begin position="73"/>
        <end position="82"/>
    </location>
</feature>
<evidence type="ECO:0000313" key="13">
    <source>
        <dbReference type="Proteomes" id="UP000242180"/>
    </source>
</evidence>
<protein>
    <submittedName>
        <fullName evidence="12">Kinase-like domain-containing protein</fullName>
    </submittedName>
</protein>
<dbReference type="CDD" id="cd14003">
    <property type="entry name" value="STKc_AMPK-like"/>
    <property type="match status" value="1"/>
</dbReference>
<dbReference type="PANTHER" id="PTHR24350">
    <property type="entry name" value="SERINE/THREONINE-PROTEIN KINASE IAL-RELATED"/>
    <property type="match status" value="1"/>
</dbReference>
<keyword evidence="2" id="KW-0808">Transferase</keyword>
<comment type="caution">
    <text evidence="12">The sequence shown here is derived from an EMBL/GenBank/DDBJ whole genome shotgun (WGS) entry which is preliminary data.</text>
</comment>
<feature type="compositionally biased region" description="Basic and acidic residues" evidence="10">
    <location>
        <begin position="599"/>
        <end position="612"/>
    </location>
</feature>
<dbReference type="EMBL" id="MCGN01000009">
    <property type="protein sequence ID" value="ORY93180.1"/>
    <property type="molecule type" value="Genomic_DNA"/>
</dbReference>
<feature type="compositionally biased region" description="Low complexity" evidence="10">
    <location>
        <begin position="656"/>
        <end position="668"/>
    </location>
</feature>
<dbReference type="OMA" id="LGITYYQ"/>
<evidence type="ECO:0000256" key="5">
    <source>
        <dbReference type="ARBA" id="ARBA00022840"/>
    </source>
</evidence>
<feature type="binding site" evidence="7">
    <location>
        <position position="105"/>
    </location>
    <ligand>
        <name>ATP</name>
        <dbReference type="ChEBI" id="CHEBI:30616"/>
    </ligand>
</feature>
<feature type="binding site" evidence="7 9">
    <location>
        <position position="124"/>
    </location>
    <ligand>
        <name>ATP</name>
        <dbReference type="ChEBI" id="CHEBI:30616"/>
    </ligand>
</feature>
<feature type="region of interest" description="Disordered" evidence="10">
    <location>
        <begin position="598"/>
        <end position="668"/>
    </location>
</feature>
<dbReference type="Pfam" id="PF00069">
    <property type="entry name" value="Pkinase"/>
    <property type="match status" value="1"/>
</dbReference>
<dbReference type="SUPFAM" id="SSF56112">
    <property type="entry name" value="Protein kinase-like (PK-like)"/>
    <property type="match status" value="1"/>
</dbReference>
<feature type="cross-link" description="Glycyl lysine isopeptide (Lys-Gly) (interchain with G-Cter in SUMO2)" evidence="8">
    <location>
        <position position="221"/>
    </location>
</feature>
<feature type="active site" description="Proton acceptor" evidence="6">
    <location>
        <position position="219"/>
    </location>
</feature>
<evidence type="ECO:0000259" key="11">
    <source>
        <dbReference type="PROSITE" id="PS50011"/>
    </source>
</evidence>
<sequence length="806" mass="90962">MPFRHVADQFRTKWRRSSRSESEVGIGVTSPSASHLAMNAATKKEKGPATATASEPEKGAQGAQGASKKTTPPAVPAQPSPPLNSDFSLQGIGEYFFIEPLGQGKFSKVMLARHYMTGEKVAVKIIDKRIHDYRILSRLVREIALMEALDHPNIVRLYETFETADSLFLVMEYVQGVNLDEHLQQRTNRALNDCEARNIFRQVVAAVDYCHSRWVVHRDLKAPNILLKADGQVKLADFGLGNRFGLQRLKTICGSMLYYSPEIITGQKYVGPEVDCWCLGILLFRMTTGFEPFGHARTVGELKKDVVSGQYPMPSNLSIDLQNTIRKCMTLDRRRRLGVQQVLSGDEWLTDHSRLPDPFGEGSLRTKDGGEEVVRIRTDRDRARRQYLRDMEEEKLKGCRIHRRIIYHPINSAIYFTGSFTHTPSMEENLRAQEHMRADLFQEVRVILSQVQLQPVHSINLTDLKSPIHHIFRKFKLPEHHRLKKTTSTLNISHLYKRVTKDQINYYTIQSNVRALSSTTAVSGHSSASLSTFSLENHINQRRMSAAMNDVHSAEQDEYELILLVRSACELLGITYKHETKTQLLCVLTLRNYMVEQKSSSKDRYPVRKNTRDSAWTSQSDAHSATSTPTQLDGKRPKRLQIRRRSQLSTDDGHCSTSSDMSNTSWSSRLNRGLKRLSLPALQQNQNQSPHQQGIWSNSIHINSSAAPGSLASAGQHTRQDEKRKHEVESPRPIGAEDGNATFLIEAFSVPGRHKDTQRLVALRFSNVKGTSKVFRLATGWINGVLSSNVSTSAAPSTCTTETFHK</sequence>
<feature type="compositionally biased region" description="Basic and acidic residues" evidence="10">
    <location>
        <begin position="1"/>
        <end position="11"/>
    </location>
</feature>
<dbReference type="PROSITE" id="PS00108">
    <property type="entry name" value="PROTEIN_KINASE_ST"/>
    <property type="match status" value="1"/>
</dbReference>
<evidence type="ECO:0000256" key="6">
    <source>
        <dbReference type="PIRSR" id="PIRSR630616-1"/>
    </source>
</evidence>
<dbReference type="Proteomes" id="UP000242180">
    <property type="component" value="Unassembled WGS sequence"/>
</dbReference>
<dbReference type="FunFam" id="1.10.510.10:FF:000571">
    <property type="entry name" value="Maternal embryonic leucine zipper kinase"/>
    <property type="match status" value="1"/>
</dbReference>
<feature type="compositionally biased region" description="Polar residues" evidence="10">
    <location>
        <begin position="613"/>
        <end position="631"/>
    </location>
</feature>
<dbReference type="InterPro" id="IPR000719">
    <property type="entry name" value="Prot_kinase_dom"/>
</dbReference>
<keyword evidence="4 12" id="KW-0418">Kinase</keyword>
<evidence type="ECO:0000256" key="9">
    <source>
        <dbReference type="PROSITE-ProRule" id="PRU10141"/>
    </source>
</evidence>
<evidence type="ECO:0000256" key="7">
    <source>
        <dbReference type="PIRSR" id="PIRSR630616-2"/>
    </source>
</evidence>
<dbReference type="InterPro" id="IPR011009">
    <property type="entry name" value="Kinase-like_dom_sf"/>
</dbReference>
<gene>
    <name evidence="12" type="ORF">BCR43DRAFT_526781</name>
</gene>
<dbReference type="InterPro" id="IPR017441">
    <property type="entry name" value="Protein_kinase_ATP_BS"/>
</dbReference>
<dbReference type="Gene3D" id="1.10.510.10">
    <property type="entry name" value="Transferase(Phosphotransferase) domain 1"/>
    <property type="match status" value="1"/>
</dbReference>
<name>A0A1X2H5C7_SYNRA</name>
<evidence type="ECO:0000313" key="12">
    <source>
        <dbReference type="EMBL" id="ORY93180.1"/>
    </source>
</evidence>
<dbReference type="FunFam" id="3.30.200.20:FF:000003">
    <property type="entry name" value="Non-specific serine/threonine protein kinase"/>
    <property type="match status" value="1"/>
</dbReference>
<feature type="compositionally biased region" description="Low complexity" evidence="10">
    <location>
        <begin position="706"/>
        <end position="715"/>
    </location>
</feature>
<organism evidence="12 13">
    <name type="scientific">Syncephalastrum racemosum</name>
    <name type="common">Filamentous fungus</name>
    <dbReference type="NCBI Taxonomy" id="13706"/>
    <lineage>
        <taxon>Eukaryota</taxon>
        <taxon>Fungi</taxon>
        <taxon>Fungi incertae sedis</taxon>
        <taxon>Mucoromycota</taxon>
        <taxon>Mucoromycotina</taxon>
        <taxon>Mucoromycetes</taxon>
        <taxon>Mucorales</taxon>
        <taxon>Syncephalastraceae</taxon>
        <taxon>Syncephalastrum</taxon>
    </lineage>
</organism>
<evidence type="ECO:0000256" key="10">
    <source>
        <dbReference type="SAM" id="MobiDB-lite"/>
    </source>
</evidence>
<evidence type="ECO:0000256" key="4">
    <source>
        <dbReference type="ARBA" id="ARBA00022777"/>
    </source>
</evidence>
<proteinExistence type="predicted"/>
<dbReference type="STRING" id="13706.A0A1X2H5C7"/>
<dbReference type="SMART" id="SM00220">
    <property type="entry name" value="S_TKc"/>
    <property type="match status" value="1"/>
</dbReference>
<feature type="compositionally biased region" description="Basic and acidic residues" evidence="10">
    <location>
        <begin position="718"/>
        <end position="730"/>
    </location>
</feature>
<keyword evidence="1" id="KW-0723">Serine/threonine-protein kinase</keyword>
<dbReference type="InterPro" id="IPR008271">
    <property type="entry name" value="Ser/Thr_kinase_AS"/>
</dbReference>
<dbReference type="PROSITE" id="PS00107">
    <property type="entry name" value="PROTEIN_KINASE_ATP"/>
    <property type="match status" value="1"/>
</dbReference>
<evidence type="ECO:0000256" key="8">
    <source>
        <dbReference type="PIRSR" id="PIRSR630616-3"/>
    </source>
</evidence>
<reference evidence="12 13" key="1">
    <citation type="submission" date="2016-07" db="EMBL/GenBank/DDBJ databases">
        <title>Pervasive Adenine N6-methylation of Active Genes in Fungi.</title>
        <authorList>
            <consortium name="DOE Joint Genome Institute"/>
            <person name="Mondo S.J."/>
            <person name="Dannebaum R.O."/>
            <person name="Kuo R.C."/>
            <person name="Labutti K."/>
            <person name="Haridas S."/>
            <person name="Kuo A."/>
            <person name="Salamov A."/>
            <person name="Ahrendt S.R."/>
            <person name="Lipzen A."/>
            <person name="Sullivan W."/>
            <person name="Andreopoulos W.B."/>
            <person name="Clum A."/>
            <person name="Lindquist E."/>
            <person name="Daum C."/>
            <person name="Ramamoorthy G.K."/>
            <person name="Gryganskyi A."/>
            <person name="Culley D."/>
            <person name="Magnuson J.K."/>
            <person name="James T.Y."/>
            <person name="O'Malley M.A."/>
            <person name="Stajich J.E."/>
            <person name="Spatafora J.W."/>
            <person name="Visel A."/>
            <person name="Grigoriev I.V."/>
        </authorList>
    </citation>
    <scope>NUCLEOTIDE SEQUENCE [LARGE SCALE GENOMIC DNA]</scope>
    <source>
        <strain evidence="12 13">NRRL 2496</strain>
    </source>
</reference>
<dbReference type="GO" id="GO:0004674">
    <property type="term" value="F:protein serine/threonine kinase activity"/>
    <property type="evidence" value="ECO:0007669"/>
    <property type="project" value="UniProtKB-KW"/>
</dbReference>
<dbReference type="PROSITE" id="PS50011">
    <property type="entry name" value="PROTEIN_KINASE_DOM"/>
    <property type="match status" value="1"/>
</dbReference>
<dbReference type="GO" id="GO:0005524">
    <property type="term" value="F:ATP binding"/>
    <property type="evidence" value="ECO:0007669"/>
    <property type="project" value="UniProtKB-UniRule"/>
</dbReference>
<dbReference type="OrthoDB" id="193931at2759"/>
<dbReference type="AlphaFoldDB" id="A0A1X2H5C7"/>
<evidence type="ECO:0000256" key="1">
    <source>
        <dbReference type="ARBA" id="ARBA00022527"/>
    </source>
</evidence>
<evidence type="ECO:0000256" key="3">
    <source>
        <dbReference type="ARBA" id="ARBA00022741"/>
    </source>
</evidence>
<accession>A0A1X2H5C7</accession>
<feature type="domain" description="Protein kinase" evidence="11">
    <location>
        <begin position="95"/>
        <end position="349"/>
    </location>
</feature>
<dbReference type="InParanoid" id="A0A1X2H5C7"/>
<keyword evidence="3 7" id="KW-0547">Nucleotide-binding</keyword>
<feature type="region of interest" description="Disordered" evidence="10">
    <location>
        <begin position="1"/>
        <end position="83"/>
    </location>
</feature>
<feature type="binding site" evidence="7">
    <location>
        <position position="237"/>
    </location>
    <ligand>
        <name>ATP</name>
        <dbReference type="ChEBI" id="CHEBI:30616"/>
    </ligand>
</feature>
<keyword evidence="13" id="KW-1185">Reference proteome</keyword>
<evidence type="ECO:0000256" key="2">
    <source>
        <dbReference type="ARBA" id="ARBA00022679"/>
    </source>
</evidence>
<keyword evidence="5 7" id="KW-0067">ATP-binding</keyword>